<organism evidence="1 2">
    <name type="scientific">Oesophagostomum dentatum</name>
    <name type="common">Nodular worm</name>
    <dbReference type="NCBI Taxonomy" id="61180"/>
    <lineage>
        <taxon>Eukaryota</taxon>
        <taxon>Metazoa</taxon>
        <taxon>Ecdysozoa</taxon>
        <taxon>Nematoda</taxon>
        <taxon>Chromadorea</taxon>
        <taxon>Rhabditida</taxon>
        <taxon>Rhabditina</taxon>
        <taxon>Rhabditomorpha</taxon>
        <taxon>Strongyloidea</taxon>
        <taxon>Strongylidae</taxon>
        <taxon>Oesophagostomum</taxon>
    </lineage>
</organism>
<dbReference type="EMBL" id="KN549624">
    <property type="protein sequence ID" value="KHJ96610.1"/>
    <property type="molecule type" value="Genomic_DNA"/>
</dbReference>
<sequence>MEDAEDDVKFSPEINVYPLNASSGLTRSDMETFQKDAVFGDITFWHPSGRKHMELFMGMLFDGCKLTLQNKEFMQWLTDQKFDVAFSHMYHTCPIGLIHAAKIPTWIWLNRRRLPRSGSCC</sequence>
<dbReference type="OrthoDB" id="5808175at2759"/>
<keyword evidence="2" id="KW-1185">Reference proteome</keyword>
<accession>A0A0B1TMK8</accession>
<evidence type="ECO:0000313" key="2">
    <source>
        <dbReference type="Proteomes" id="UP000053660"/>
    </source>
</evidence>
<proteinExistence type="predicted"/>
<evidence type="ECO:0000313" key="1">
    <source>
        <dbReference type="EMBL" id="KHJ96610.1"/>
    </source>
</evidence>
<feature type="non-terminal residue" evidence="1">
    <location>
        <position position="121"/>
    </location>
</feature>
<reference evidence="1 2" key="1">
    <citation type="submission" date="2014-03" db="EMBL/GenBank/DDBJ databases">
        <title>Draft genome of the hookworm Oesophagostomum dentatum.</title>
        <authorList>
            <person name="Mitreva M."/>
        </authorList>
    </citation>
    <scope>NUCLEOTIDE SEQUENCE [LARGE SCALE GENOMIC DNA]</scope>
    <source>
        <strain evidence="1 2">OD-Hann</strain>
    </source>
</reference>
<dbReference type="Proteomes" id="UP000053660">
    <property type="component" value="Unassembled WGS sequence"/>
</dbReference>
<dbReference type="AlphaFoldDB" id="A0A0B1TMK8"/>
<name>A0A0B1TMK8_OESDE</name>
<gene>
    <name evidence="1" type="ORF">OESDEN_03420</name>
</gene>
<protein>
    <submittedName>
        <fullName evidence="1">Uncharacterized protein</fullName>
    </submittedName>
</protein>